<evidence type="ECO:0000313" key="23">
    <source>
        <dbReference type="RefSeq" id="XP_005160579.1"/>
    </source>
</evidence>
<name>A0A8M2B7D6_DANRE</name>
<sequence>MPAFRQVGEKQLPNPILYMAWCPKRDLIALANTTGELLLHRLANFHRVWSLPPNENTGKEITSLAWRPDGKVLAFSVGDTKQVVLCDAEKAEILHLFPVEYPASCMHWMEVQDDSSTLTSFSESEDESSRFLPKLPTLPKSYSTTSKIFSEEKSEEVTNLLGEVRLNILVVGGPSGFVELYAYGLYKIATLSGILGTCRSLGLSSDLKSLSVITEIRSTDDNPEIRYIQLDTGLLSSCLPELTKMARKFTHISTLLQYLRVSLTCMCEAWEEILMQMDLRLTKFVQEKNTSTQVQDEFLELLLWGHASPELQALLMNQLTVKGLKMLGQSIDSSYSSIQKLVISHLQSGSEALLYHLSEVKGMALWKQKFQPLGLDPSDIEDAIVAVGSFTLKASELLQVIDKSMKNFKAFFRWLYVAMLRMSEDHVPPELNKMTQKDLAFVADFLSEHFSANEELFDRKGKYFNVERVGQYLKDEDEDLVSPPNMDGNQWVTFVKQSTHLKDSPLLFPTYPQKSLHFVKRLMEASIDLCLQKPAAVIGDSVKQAVCLRLYTVPESSENTPRLFELPSLWNDKKAAMHYVVFCMPEISPSKIYILRRPTDPNRSVPNGLVALNLNTPLNSSIDDETPAPASVDYSYSCLDARFYDDETLTVVLRRLEDDENKMRVLAQLPLNSAMSWDEEFSWDLSLRLEQQTEGIPVQGVAWGNQSREMDNISAQFVAVNGIRKVACVLSANLRHVRVFEMDAEEEEDEEERADESQEMSSDQDRIEDTKTNESDAVEGGRVEDAQVSGQGPRDSLDDTAGSDTL</sequence>
<evidence type="ECO:0000256" key="1">
    <source>
        <dbReference type="ARBA" id="ARBA00004123"/>
    </source>
</evidence>
<dbReference type="InterPro" id="IPR017169">
    <property type="entry name" value="APC4_metazoa"/>
</dbReference>
<evidence type="ECO:0000313" key="25">
    <source>
        <dbReference type="ZFIN" id="ZDB-GENE-041212-10"/>
    </source>
</evidence>
<evidence type="ECO:0000313" key="21">
    <source>
        <dbReference type="RefSeq" id="XP_005160577.1"/>
    </source>
</evidence>
<dbReference type="InterPro" id="IPR024790">
    <property type="entry name" value="APC4_long_dom"/>
</dbReference>
<evidence type="ECO:0000256" key="10">
    <source>
        <dbReference type="ARBA" id="ARBA00023242"/>
    </source>
</evidence>
<feature type="region of interest" description="Disordered" evidence="16">
    <location>
        <begin position="743"/>
        <end position="806"/>
    </location>
</feature>
<keyword evidence="8 15" id="KW-0833">Ubl conjugation pathway</keyword>
<dbReference type="InterPro" id="IPR056358">
    <property type="entry name" value="APC4_C"/>
</dbReference>
<evidence type="ECO:0000256" key="5">
    <source>
        <dbReference type="ARBA" id="ARBA00022553"/>
    </source>
</evidence>
<dbReference type="SUPFAM" id="SSF69322">
    <property type="entry name" value="Tricorn protease domain 2"/>
    <property type="match status" value="1"/>
</dbReference>
<proteinExistence type="evidence at protein level"/>
<dbReference type="InterPro" id="IPR024977">
    <property type="entry name" value="Apc4-like_WD40_dom"/>
</dbReference>
<dbReference type="CTD" id="29945"/>
<evidence type="ECO:0000256" key="12">
    <source>
        <dbReference type="ARBA" id="ARBA00045696"/>
    </source>
</evidence>
<dbReference type="PANTHER" id="PTHR13260:SF0">
    <property type="entry name" value="ANAPHASE-PROMOTING COMPLEX SUBUNIT 4"/>
    <property type="match status" value="1"/>
</dbReference>
<feature type="compositionally biased region" description="Basic and acidic residues" evidence="16">
    <location>
        <begin position="763"/>
        <end position="785"/>
    </location>
</feature>
<comment type="pathway">
    <text evidence="2 15">Protein modification; protein ubiquitination.</text>
</comment>
<evidence type="ECO:0000256" key="13">
    <source>
        <dbReference type="ARBA" id="ARBA00061648"/>
    </source>
</evidence>
<dbReference type="RefSeq" id="XP_005160578.1">
    <property type="nucleotide sequence ID" value="XM_005160521.4"/>
</dbReference>
<dbReference type="GO" id="GO:0051301">
    <property type="term" value="P:cell division"/>
    <property type="evidence" value="ECO:0007669"/>
    <property type="project" value="UniProtKB-KW"/>
</dbReference>
<dbReference type="RefSeq" id="XP_017207960.1">
    <property type="nucleotide sequence ID" value="XM_017352471.3"/>
</dbReference>
<dbReference type="KEGG" id="dre:494046"/>
<dbReference type="GO" id="GO:0030071">
    <property type="term" value="P:regulation of mitotic metaphase/anaphase transition"/>
    <property type="evidence" value="ECO:0007669"/>
    <property type="project" value="UniProtKB-UniRule"/>
</dbReference>
<dbReference type="RefSeq" id="XP_005160579.1">
    <property type="nucleotide sequence ID" value="XM_005160522.4"/>
</dbReference>
<dbReference type="Pfam" id="PF12896">
    <property type="entry name" value="ANAPC4"/>
    <property type="match status" value="1"/>
</dbReference>
<organism evidence="20 23">
    <name type="scientific">Danio rerio</name>
    <name type="common">Zebrafish</name>
    <name type="synonym">Brachydanio rerio</name>
    <dbReference type="NCBI Taxonomy" id="7955"/>
    <lineage>
        <taxon>Eukaryota</taxon>
        <taxon>Metazoa</taxon>
        <taxon>Chordata</taxon>
        <taxon>Craniata</taxon>
        <taxon>Vertebrata</taxon>
        <taxon>Euteleostomi</taxon>
        <taxon>Actinopterygii</taxon>
        <taxon>Neopterygii</taxon>
        <taxon>Teleostei</taxon>
        <taxon>Ostariophysi</taxon>
        <taxon>Cypriniformes</taxon>
        <taxon>Danionidae</taxon>
        <taxon>Danioninae</taxon>
        <taxon>Danio</taxon>
    </lineage>
</organism>
<keyword evidence="4" id="KW-1017">Isopeptide bond</keyword>
<evidence type="ECO:0000256" key="3">
    <source>
        <dbReference type="ARBA" id="ARBA00016067"/>
    </source>
</evidence>
<evidence type="ECO:0000256" key="2">
    <source>
        <dbReference type="ARBA" id="ARBA00004906"/>
    </source>
</evidence>
<dbReference type="AGR" id="ZFIN:ZDB-GENE-041212-10"/>
<keyword evidence="5" id="KW-0597">Phosphoprotein</keyword>
<dbReference type="Gene3D" id="2.130.10.10">
    <property type="entry name" value="YVTN repeat-like/Quinoprotein amine dehydrogenase"/>
    <property type="match status" value="1"/>
</dbReference>
<keyword evidence="20" id="KW-1185">Reference proteome</keyword>
<keyword evidence="11 15" id="KW-0131">Cell cycle</keyword>
<keyword evidence="7 15" id="KW-0498">Mitosis</keyword>
<evidence type="ECO:0000256" key="7">
    <source>
        <dbReference type="ARBA" id="ARBA00022776"/>
    </source>
</evidence>
<evidence type="ECO:0000256" key="8">
    <source>
        <dbReference type="ARBA" id="ARBA00022786"/>
    </source>
</evidence>
<dbReference type="AlphaFoldDB" id="A0A8M2B7D6"/>
<evidence type="ECO:0000256" key="11">
    <source>
        <dbReference type="ARBA" id="ARBA00023306"/>
    </source>
</evidence>
<dbReference type="PIRSF" id="PIRSF037303">
    <property type="entry name" value="APC4"/>
    <property type="match status" value="1"/>
</dbReference>
<dbReference type="PANTHER" id="PTHR13260">
    <property type="entry name" value="ANAPHASE PROMOTING COMPLEX SUBUNIT 4 APC4"/>
    <property type="match status" value="1"/>
</dbReference>
<feature type="compositionally biased region" description="Acidic residues" evidence="16">
    <location>
        <begin position="743"/>
        <end position="758"/>
    </location>
</feature>
<dbReference type="GO" id="GO:0031145">
    <property type="term" value="P:anaphase-promoting complex-dependent catabolic process"/>
    <property type="evidence" value="ECO:0000318"/>
    <property type="project" value="GO_Central"/>
</dbReference>
<feature type="domain" description="Anaphase-promoting complex subunit 4 long" evidence="18">
    <location>
        <begin position="227"/>
        <end position="425"/>
    </location>
</feature>
<evidence type="ECO:0000313" key="20">
    <source>
        <dbReference type="Proteomes" id="UP000000437"/>
    </source>
</evidence>
<comment type="subcellular location">
    <subcellularLocation>
        <location evidence="1">Nucleus</location>
    </subcellularLocation>
</comment>
<evidence type="ECO:0000259" key="19">
    <source>
        <dbReference type="Pfam" id="PF23405"/>
    </source>
</evidence>
<reference evidence="20" key="1">
    <citation type="journal article" date="2013" name="Nature">
        <title>The zebrafish reference genome sequence and its relationship to the human genome.</title>
        <authorList>
            <consortium name="Genome Reference Consortium Zebrafish"/>
            <person name="Howe K."/>
            <person name="Clark M.D."/>
            <person name="Torroja C.F."/>
            <person name="Torrance J."/>
            <person name="Berthelot C."/>
            <person name="Muffato M."/>
            <person name="Collins J.E."/>
            <person name="Humphray S."/>
            <person name="McLaren K."/>
            <person name="Matthews L."/>
            <person name="McLaren S."/>
            <person name="Sealy I."/>
            <person name="Caccamo M."/>
            <person name="Churcher C."/>
            <person name="Scott C."/>
            <person name="Barrett J.C."/>
            <person name="Koch R."/>
            <person name="Rauch G.J."/>
            <person name="White S."/>
            <person name="Chow W."/>
            <person name="Kilian B."/>
            <person name="Quintais L.T."/>
            <person name="Guerra-Assuncao J.A."/>
            <person name="Zhou Y."/>
            <person name="Gu Y."/>
            <person name="Yen J."/>
            <person name="Vogel J.H."/>
            <person name="Eyre T."/>
            <person name="Redmond S."/>
            <person name="Banerjee R."/>
            <person name="Chi J."/>
            <person name="Fu B."/>
            <person name="Langley E."/>
            <person name="Maguire S.F."/>
            <person name="Laird G.K."/>
            <person name="Lloyd D."/>
            <person name="Kenyon E."/>
            <person name="Donaldson S."/>
            <person name="Sehra H."/>
            <person name="Almeida-King J."/>
            <person name="Loveland J."/>
            <person name="Trevanion S."/>
            <person name="Jones M."/>
            <person name="Quail M."/>
            <person name="Willey D."/>
            <person name="Hunt A."/>
            <person name="Burton J."/>
            <person name="Sims S."/>
            <person name="McLay K."/>
            <person name="Plumb B."/>
            <person name="Davis J."/>
            <person name="Clee C."/>
            <person name="Oliver K."/>
            <person name="Clark R."/>
            <person name="Riddle C."/>
            <person name="Elliot D."/>
            <person name="Eliott D."/>
            <person name="Threadgold G."/>
            <person name="Harden G."/>
            <person name="Ware D."/>
            <person name="Begum S."/>
            <person name="Mortimore B."/>
            <person name="Mortimer B."/>
            <person name="Kerry G."/>
            <person name="Heath P."/>
            <person name="Phillimore B."/>
            <person name="Tracey A."/>
            <person name="Corby N."/>
            <person name="Dunn M."/>
            <person name="Johnson C."/>
            <person name="Wood J."/>
            <person name="Clark S."/>
            <person name="Pelan S."/>
            <person name="Griffiths G."/>
            <person name="Smith M."/>
            <person name="Glithero R."/>
            <person name="Howden P."/>
            <person name="Barker N."/>
            <person name="Lloyd C."/>
            <person name="Stevens C."/>
            <person name="Harley J."/>
            <person name="Holt K."/>
            <person name="Panagiotidis G."/>
            <person name="Lovell J."/>
            <person name="Beasley H."/>
            <person name="Henderson C."/>
            <person name="Gordon D."/>
            <person name="Auger K."/>
            <person name="Wright D."/>
            <person name="Collins J."/>
            <person name="Raisen C."/>
            <person name="Dyer L."/>
            <person name="Leung K."/>
            <person name="Robertson L."/>
            <person name="Ambridge K."/>
            <person name="Leongamornlert D."/>
            <person name="McGuire S."/>
            <person name="Gilderthorp R."/>
            <person name="Griffiths C."/>
            <person name="Manthravadi D."/>
            <person name="Nichol S."/>
            <person name="Barker G."/>
            <person name="Whitehead S."/>
            <person name="Kay M."/>
            <person name="Brown J."/>
            <person name="Murnane C."/>
            <person name="Gray E."/>
            <person name="Humphries M."/>
            <person name="Sycamore N."/>
            <person name="Barker D."/>
            <person name="Saunders D."/>
            <person name="Wallis J."/>
            <person name="Babbage A."/>
            <person name="Hammond S."/>
            <person name="Mashreghi-Mohammadi M."/>
            <person name="Barr L."/>
            <person name="Martin S."/>
            <person name="Wray P."/>
            <person name="Ellington A."/>
            <person name="Matthews N."/>
            <person name="Ellwood M."/>
            <person name="Woodmansey R."/>
            <person name="Clark G."/>
            <person name="Cooper J."/>
            <person name="Cooper J."/>
            <person name="Tromans A."/>
            <person name="Grafham D."/>
            <person name="Skuce C."/>
            <person name="Pandian R."/>
            <person name="Andrews R."/>
            <person name="Harrison E."/>
            <person name="Kimberley A."/>
            <person name="Garnett J."/>
            <person name="Fosker N."/>
            <person name="Hall R."/>
            <person name="Garner P."/>
            <person name="Kelly D."/>
            <person name="Bird C."/>
            <person name="Palmer S."/>
            <person name="Gehring I."/>
            <person name="Berger A."/>
            <person name="Dooley C.M."/>
            <person name="Ersan-Urun Z."/>
            <person name="Eser C."/>
            <person name="Geiger H."/>
            <person name="Geisler M."/>
            <person name="Karotki L."/>
            <person name="Kirn A."/>
            <person name="Konantz J."/>
            <person name="Konantz M."/>
            <person name="Oberlander M."/>
            <person name="Rudolph-Geiger S."/>
            <person name="Teucke M."/>
            <person name="Lanz C."/>
            <person name="Raddatz G."/>
            <person name="Osoegawa K."/>
            <person name="Zhu B."/>
            <person name="Rapp A."/>
            <person name="Widaa S."/>
            <person name="Langford C."/>
            <person name="Yang F."/>
            <person name="Schuster S.C."/>
            <person name="Carter N.P."/>
            <person name="Harrow J."/>
            <person name="Ning Z."/>
            <person name="Herrero J."/>
            <person name="Searle S.M."/>
            <person name="Enright A."/>
            <person name="Geisler R."/>
            <person name="Plasterk R.H."/>
            <person name="Lee C."/>
            <person name="Westerfield M."/>
            <person name="de Jong P.J."/>
            <person name="Zon L.I."/>
            <person name="Postlethwait J.H."/>
            <person name="Nusslein-Volhard C."/>
            <person name="Hubbard T.J."/>
            <person name="Roest Crollius H."/>
            <person name="Rogers J."/>
            <person name="Stemple D.L."/>
        </authorList>
    </citation>
    <scope>NUCLEOTIDE SEQUENCE [LARGE SCALE GENOMIC DNA]</scope>
</reference>
<evidence type="ECO:0000256" key="14">
    <source>
        <dbReference type="ARBA" id="ARBA00082690"/>
    </source>
</evidence>
<dbReference type="UniPathway" id="UPA00143"/>
<evidence type="ECO:0000256" key="15">
    <source>
        <dbReference type="PIRNR" id="PIRNR037303"/>
    </source>
</evidence>
<gene>
    <name evidence="21 22 23 24 25" type="primary">anapc4</name>
    <name evidence="21 22 23 24" type="synonym">si:dkey-90m5.2</name>
    <name evidence="21 22 23 24" type="synonym">zgc:101872</name>
</gene>
<feature type="domain" description="Anaphase-promoting complex subunit 4 C-terminal half WD40" evidence="19">
    <location>
        <begin position="569"/>
        <end position="741"/>
    </location>
</feature>
<dbReference type="InterPro" id="IPR015943">
    <property type="entry name" value="WD40/YVTN_repeat-like_dom_sf"/>
</dbReference>
<dbReference type="GeneID" id="494046"/>
<keyword evidence="9" id="KW-0832">Ubl conjugation</keyword>
<keyword evidence="10" id="KW-0539">Nucleus</keyword>
<keyword evidence="26" id="KW-1267">Proteomics identification</keyword>
<evidence type="ECO:0000256" key="6">
    <source>
        <dbReference type="ARBA" id="ARBA00022618"/>
    </source>
</evidence>
<evidence type="ECO:0000259" key="17">
    <source>
        <dbReference type="Pfam" id="PF12894"/>
    </source>
</evidence>
<comment type="similarity">
    <text evidence="13 15">Belongs to the APC4 family.</text>
</comment>
<dbReference type="Pfam" id="PF12894">
    <property type="entry name" value="ANAPC4_WD40"/>
    <property type="match status" value="1"/>
</dbReference>
<dbReference type="GO" id="GO:0070979">
    <property type="term" value="P:protein K11-linked ubiquitination"/>
    <property type="evidence" value="ECO:0000318"/>
    <property type="project" value="GO_Central"/>
</dbReference>
<dbReference type="ZFIN" id="ZDB-GENE-041212-10">
    <property type="gene designation" value="anapc4"/>
</dbReference>
<dbReference type="InterPro" id="IPR024789">
    <property type="entry name" value="APC4"/>
</dbReference>
<evidence type="ECO:0000256" key="4">
    <source>
        <dbReference type="ARBA" id="ARBA00022499"/>
    </source>
</evidence>
<comment type="function">
    <text evidence="12">Component of the anaphase promoting complex/cyclosome (APC/C), a cell cycle-regulated E3 ubiquitin ligase that controls progression through mitosis and the G1 phase of the cell cycle. The APC/C complex acts by mediating ubiquitination and subsequent degradation of target proteins: it mainly mediates the formation of 'Lys-11'-linked polyubiquitin chains and, to a lower extent, the formation of 'Lys-48'- and 'Lys-63'-linked polyubiquitin chains. The APC/C complex catalyzes assembly of branched 'Lys-11'-/'Lys-48'-linked branched ubiquitin chains on target proteins.</text>
</comment>
<dbReference type="Proteomes" id="UP000000437">
    <property type="component" value="Chromosome 20"/>
</dbReference>
<reference evidence="21 22" key="2">
    <citation type="submission" date="2025-04" db="UniProtKB">
        <authorList>
            <consortium name="RefSeq"/>
        </authorList>
    </citation>
    <scope>IDENTIFICATION</scope>
    <source>
        <strain evidence="21 22">Tuebingen</strain>
    </source>
</reference>
<dbReference type="GO" id="GO:0034399">
    <property type="term" value="C:nuclear periphery"/>
    <property type="evidence" value="ECO:0000318"/>
    <property type="project" value="GO_Central"/>
</dbReference>
<dbReference type="FunFam" id="2.130.10.10:FF:001243">
    <property type="entry name" value="Anaphase-promoting complex subunit 4"/>
    <property type="match status" value="1"/>
</dbReference>
<keyword evidence="6 15" id="KW-0132">Cell division</keyword>
<evidence type="ECO:0000313" key="24">
    <source>
        <dbReference type="RefSeq" id="XP_017207960.1"/>
    </source>
</evidence>
<dbReference type="OrthoDB" id="2110451at2759"/>
<dbReference type="GO" id="GO:0005680">
    <property type="term" value="C:anaphase-promoting complex"/>
    <property type="evidence" value="ECO:0000318"/>
    <property type="project" value="GO_Central"/>
</dbReference>
<accession>A0A8M2B7D6</accession>
<evidence type="ECO:0000313" key="22">
    <source>
        <dbReference type="RefSeq" id="XP_005160578.1"/>
    </source>
</evidence>
<evidence type="ECO:0007829" key="26">
    <source>
        <dbReference type="PeptideAtlas" id="A0A8M2B7D6"/>
    </source>
</evidence>
<evidence type="ECO:0000256" key="16">
    <source>
        <dbReference type="SAM" id="MobiDB-lite"/>
    </source>
</evidence>
<feature type="domain" description="Anaphase-promoting complex subunit 4-like WD40" evidence="17">
    <location>
        <begin position="19"/>
        <end position="110"/>
    </location>
</feature>
<protein>
    <recommendedName>
        <fullName evidence="3 15">Anaphase-promoting complex subunit 4</fullName>
    </recommendedName>
    <alternativeName>
        <fullName evidence="14 15">Cyclosome subunit 4</fullName>
    </alternativeName>
</protein>
<evidence type="ECO:0000256" key="9">
    <source>
        <dbReference type="ARBA" id="ARBA00022843"/>
    </source>
</evidence>
<dbReference type="Pfam" id="PF23405">
    <property type="entry name" value="WD40_APC4_C-half"/>
    <property type="match status" value="1"/>
</dbReference>
<evidence type="ECO:0000259" key="18">
    <source>
        <dbReference type="Pfam" id="PF12896"/>
    </source>
</evidence>
<dbReference type="RefSeq" id="XP_005160577.1">
    <property type="nucleotide sequence ID" value="XM_005160520.4"/>
</dbReference>